<evidence type="ECO:0000313" key="16">
    <source>
        <dbReference type="Proteomes" id="UP001141552"/>
    </source>
</evidence>
<organism evidence="15 16">
    <name type="scientific">Turnera subulata</name>
    <dbReference type="NCBI Taxonomy" id="218843"/>
    <lineage>
        <taxon>Eukaryota</taxon>
        <taxon>Viridiplantae</taxon>
        <taxon>Streptophyta</taxon>
        <taxon>Embryophyta</taxon>
        <taxon>Tracheophyta</taxon>
        <taxon>Spermatophyta</taxon>
        <taxon>Magnoliopsida</taxon>
        <taxon>eudicotyledons</taxon>
        <taxon>Gunneridae</taxon>
        <taxon>Pentapetalae</taxon>
        <taxon>rosids</taxon>
        <taxon>fabids</taxon>
        <taxon>Malpighiales</taxon>
        <taxon>Passifloraceae</taxon>
        <taxon>Turnera</taxon>
    </lineage>
</organism>
<dbReference type="InterPro" id="IPR013210">
    <property type="entry name" value="LRR_N_plant-typ"/>
</dbReference>
<feature type="signal peptide" evidence="13">
    <location>
        <begin position="1"/>
        <end position="21"/>
    </location>
</feature>
<evidence type="ECO:0000256" key="6">
    <source>
        <dbReference type="ARBA" id="ARBA00022729"/>
    </source>
</evidence>
<dbReference type="PANTHER" id="PTHR32093">
    <property type="entry name" value="LEUCINE-RICH REPEAT EXTENSIN-LIKE PROTEIN 3-RELATED"/>
    <property type="match status" value="1"/>
</dbReference>
<evidence type="ECO:0000256" key="5">
    <source>
        <dbReference type="ARBA" id="ARBA00022614"/>
    </source>
</evidence>
<dbReference type="FunFam" id="3.80.10.10:FF:000224">
    <property type="entry name" value="Leucine-rich repeat extensin-like protein 1"/>
    <property type="match status" value="1"/>
</dbReference>
<keyword evidence="3" id="KW-0134">Cell wall</keyword>
<dbReference type="Proteomes" id="UP001141552">
    <property type="component" value="Unassembled WGS sequence"/>
</dbReference>
<comment type="caution">
    <text evidence="15">The sequence shown here is derived from an EMBL/GenBank/DDBJ whole genome shotgun (WGS) entry which is preliminary data.</text>
</comment>
<gene>
    <name evidence="15" type="ORF">Tsubulata_019804</name>
</gene>
<keyword evidence="10" id="KW-0379">Hydroxylation</keyword>
<keyword evidence="7" id="KW-0677">Repeat</keyword>
<keyword evidence="5" id="KW-0433">Leucine-rich repeat</keyword>
<dbReference type="GO" id="GO:0016020">
    <property type="term" value="C:membrane"/>
    <property type="evidence" value="ECO:0007669"/>
    <property type="project" value="UniProtKB-SubCell"/>
</dbReference>
<dbReference type="Pfam" id="PF08263">
    <property type="entry name" value="LRRNT_2"/>
    <property type="match status" value="1"/>
</dbReference>
<name>A0A9Q0FLE8_9ROSI</name>
<evidence type="ECO:0000256" key="13">
    <source>
        <dbReference type="SAM" id="SignalP"/>
    </source>
</evidence>
<evidence type="ECO:0000256" key="8">
    <source>
        <dbReference type="ARBA" id="ARBA00023136"/>
    </source>
</evidence>
<proteinExistence type="predicted"/>
<protein>
    <recommendedName>
        <fullName evidence="12">Cell wall hydroxyproline-rich glycoprotein</fullName>
    </recommendedName>
</protein>
<keyword evidence="11" id="KW-0961">Cell wall biogenesis/degradation</keyword>
<evidence type="ECO:0000256" key="11">
    <source>
        <dbReference type="ARBA" id="ARBA00023316"/>
    </source>
</evidence>
<keyword evidence="9" id="KW-0325">Glycoprotein</keyword>
<dbReference type="OrthoDB" id="676979at2759"/>
<sequence>METGWLLAILLFFHIIPRNAAHIVGVSIGVGIGGGGVHVGVGVGNAGSGGGGDGGDGWMGGGINPRIPSGSSETDLKSAYTALQAWKSAITDDPYKIMDTWVGSDVCSYKGVFCADSQDSDSGPVVAGIDLNRANLQGTLVKELSAFKDMSLLHLNSNRFNGTVPDAFSDLISLHELDLSNNQLSGCFPKVVLDIPNLAYLDLRYNSFYGPIPEDLFNKKLDAIFLNNNQFDGEIPQNLGNSPASVINFANNKFSGELPVSLGLMGSKVREILFLNNQLKGCIPQGIGLYSDVEVLDLSYNSLMGHVPDTISCLEKLEVLNLGHNKLTGELPDVVCSLRSLLNFTASYNFFSGYSEACSKLFFRNVGFDVSDNCIPGKGMQRPEPECSMIPSGSLSCLRIPAAQPLACGSLGDLLESNSSGPKLSSSP</sequence>
<dbReference type="AlphaFoldDB" id="A0A9Q0FLE8"/>
<feature type="chain" id="PRO_5040248666" description="Cell wall hydroxyproline-rich glycoprotein" evidence="13">
    <location>
        <begin position="22"/>
        <end position="428"/>
    </location>
</feature>
<evidence type="ECO:0000256" key="10">
    <source>
        <dbReference type="ARBA" id="ARBA00023278"/>
    </source>
</evidence>
<dbReference type="Gene3D" id="3.80.10.10">
    <property type="entry name" value="Ribonuclease Inhibitor"/>
    <property type="match status" value="2"/>
</dbReference>
<keyword evidence="4" id="KW-0964">Secreted</keyword>
<evidence type="ECO:0000256" key="9">
    <source>
        <dbReference type="ARBA" id="ARBA00023180"/>
    </source>
</evidence>
<evidence type="ECO:0000256" key="2">
    <source>
        <dbReference type="ARBA" id="ARBA00004370"/>
    </source>
</evidence>
<dbReference type="EMBL" id="JAKUCV010005081">
    <property type="protein sequence ID" value="KAJ4832760.1"/>
    <property type="molecule type" value="Genomic_DNA"/>
</dbReference>
<comment type="subcellular location">
    <subcellularLocation>
        <location evidence="2">Membrane</location>
    </subcellularLocation>
    <subcellularLocation>
        <location evidence="1">Secreted</location>
        <location evidence="1">Cell wall</location>
    </subcellularLocation>
</comment>
<dbReference type="SUPFAM" id="SSF52058">
    <property type="entry name" value="L domain-like"/>
    <property type="match status" value="1"/>
</dbReference>
<evidence type="ECO:0000313" key="15">
    <source>
        <dbReference type="EMBL" id="KAJ4832760.1"/>
    </source>
</evidence>
<evidence type="ECO:0000256" key="1">
    <source>
        <dbReference type="ARBA" id="ARBA00004191"/>
    </source>
</evidence>
<dbReference type="PANTHER" id="PTHR32093:SF86">
    <property type="entry name" value="EXTENSIN-LIKE PROTEIN"/>
    <property type="match status" value="1"/>
</dbReference>
<evidence type="ECO:0000259" key="14">
    <source>
        <dbReference type="Pfam" id="PF08263"/>
    </source>
</evidence>
<evidence type="ECO:0000256" key="4">
    <source>
        <dbReference type="ARBA" id="ARBA00022525"/>
    </source>
</evidence>
<keyword evidence="16" id="KW-1185">Reference proteome</keyword>
<reference evidence="15" key="2">
    <citation type="journal article" date="2023" name="Plants (Basel)">
        <title>Annotation of the Turnera subulata (Passifloraceae) Draft Genome Reveals the S-Locus Evolved after the Divergence of Turneroideae from Passifloroideae in a Stepwise Manner.</title>
        <authorList>
            <person name="Henning P.M."/>
            <person name="Roalson E.H."/>
            <person name="Mir W."/>
            <person name="McCubbin A.G."/>
            <person name="Shore J.S."/>
        </authorList>
    </citation>
    <scope>NUCLEOTIDE SEQUENCE</scope>
    <source>
        <strain evidence="15">F60SS</strain>
    </source>
</reference>
<reference evidence="15" key="1">
    <citation type="submission" date="2022-02" db="EMBL/GenBank/DDBJ databases">
        <authorList>
            <person name="Henning P.M."/>
            <person name="McCubbin A.G."/>
            <person name="Shore J.S."/>
        </authorList>
    </citation>
    <scope>NUCLEOTIDE SEQUENCE</scope>
    <source>
        <strain evidence="15">F60SS</strain>
        <tissue evidence="15">Leaves</tissue>
    </source>
</reference>
<evidence type="ECO:0000256" key="7">
    <source>
        <dbReference type="ARBA" id="ARBA00022737"/>
    </source>
</evidence>
<feature type="domain" description="Leucine-rich repeat-containing N-terminal plant-type" evidence="14">
    <location>
        <begin position="81"/>
        <end position="114"/>
    </location>
</feature>
<dbReference type="InterPro" id="IPR051582">
    <property type="entry name" value="LRR_extensin-like_regulator"/>
</dbReference>
<dbReference type="InterPro" id="IPR032675">
    <property type="entry name" value="LRR_dom_sf"/>
</dbReference>
<dbReference type="Pfam" id="PF13855">
    <property type="entry name" value="LRR_8"/>
    <property type="match status" value="2"/>
</dbReference>
<evidence type="ECO:0000256" key="12">
    <source>
        <dbReference type="ARBA" id="ARBA00041871"/>
    </source>
</evidence>
<accession>A0A9Q0FLE8</accession>
<keyword evidence="6 13" id="KW-0732">Signal</keyword>
<dbReference type="PRINTS" id="PR00019">
    <property type="entry name" value="LEURICHRPT"/>
</dbReference>
<keyword evidence="8" id="KW-0472">Membrane</keyword>
<dbReference type="InterPro" id="IPR001611">
    <property type="entry name" value="Leu-rich_rpt"/>
</dbReference>
<dbReference type="GO" id="GO:0071555">
    <property type="term" value="P:cell wall organization"/>
    <property type="evidence" value="ECO:0007669"/>
    <property type="project" value="UniProtKB-KW"/>
</dbReference>
<dbReference type="FunFam" id="3.80.10.10:FF:000041">
    <property type="entry name" value="LRR receptor-like serine/threonine-protein kinase ERECTA"/>
    <property type="match status" value="1"/>
</dbReference>
<evidence type="ECO:0000256" key="3">
    <source>
        <dbReference type="ARBA" id="ARBA00022512"/>
    </source>
</evidence>